<comment type="caution">
    <text evidence="2">The sequence shown here is derived from an EMBL/GenBank/DDBJ whole genome shotgun (WGS) entry which is preliminary data.</text>
</comment>
<protein>
    <submittedName>
        <fullName evidence="2">Uncharacterized protein</fullName>
    </submittedName>
</protein>
<keyword evidence="1" id="KW-1133">Transmembrane helix</keyword>
<organism evidence="2 3">
    <name type="scientific">Planobispora takensis</name>
    <dbReference type="NCBI Taxonomy" id="1367882"/>
    <lineage>
        <taxon>Bacteria</taxon>
        <taxon>Bacillati</taxon>
        <taxon>Actinomycetota</taxon>
        <taxon>Actinomycetes</taxon>
        <taxon>Streptosporangiales</taxon>
        <taxon>Streptosporangiaceae</taxon>
        <taxon>Planobispora</taxon>
    </lineage>
</organism>
<keyword evidence="3" id="KW-1185">Reference proteome</keyword>
<proteinExistence type="predicted"/>
<reference evidence="2" key="1">
    <citation type="submission" date="2021-01" db="EMBL/GenBank/DDBJ databases">
        <title>Whole genome shotgun sequence of Planobispora takensis NBRC 109077.</title>
        <authorList>
            <person name="Komaki H."/>
            <person name="Tamura T."/>
        </authorList>
    </citation>
    <scope>NUCLEOTIDE SEQUENCE</scope>
    <source>
        <strain evidence="2">NBRC 109077</strain>
    </source>
</reference>
<evidence type="ECO:0000313" key="3">
    <source>
        <dbReference type="Proteomes" id="UP000634476"/>
    </source>
</evidence>
<feature type="transmembrane region" description="Helical" evidence="1">
    <location>
        <begin position="215"/>
        <end position="234"/>
    </location>
</feature>
<dbReference type="EMBL" id="BOOK01000060">
    <property type="protein sequence ID" value="GII05017.1"/>
    <property type="molecule type" value="Genomic_DNA"/>
</dbReference>
<evidence type="ECO:0000256" key="1">
    <source>
        <dbReference type="SAM" id="Phobius"/>
    </source>
</evidence>
<dbReference type="Proteomes" id="UP000634476">
    <property type="component" value="Unassembled WGS sequence"/>
</dbReference>
<dbReference type="RefSeq" id="WP_203879249.1">
    <property type="nucleotide sequence ID" value="NZ_BOOK01000060.1"/>
</dbReference>
<name>A0A8J3WZQ6_9ACTN</name>
<accession>A0A8J3WZQ6</accession>
<dbReference type="AlphaFoldDB" id="A0A8J3WZQ6"/>
<sequence length="247" mass="26758">MAFVLFTLAAGGFGWLASPIIPDPDYTGDIGFTIESDAKPRSLKITVSMGAAWVNLRVVLDFPVPTAYCVPVTVVLRGDARLDDIGTPYPWSTLIDRVEERGDDQYIIGSVCSNVGYVMDFGGRPHKRAVRSNYQVTVVEGPAVHWGRYLPGTEGSVEWMFLELADARPSAYKVETASVGFVPSELVWRSSEQRDTPRPFATLTDIAGDEWGDRLFFIAGIVGGLAVSILISAVDRRADAPATGGQA</sequence>
<keyword evidence="1" id="KW-0472">Membrane</keyword>
<keyword evidence="1" id="KW-0812">Transmembrane</keyword>
<gene>
    <name evidence="2" type="ORF">Pta02_70250</name>
</gene>
<evidence type="ECO:0000313" key="2">
    <source>
        <dbReference type="EMBL" id="GII05017.1"/>
    </source>
</evidence>